<evidence type="ECO:0000259" key="5">
    <source>
        <dbReference type="PROSITE" id="PS50931"/>
    </source>
</evidence>
<dbReference type="InParanoid" id="A0A6M4H4X0"/>
<dbReference type="CDD" id="cd08432">
    <property type="entry name" value="PBP2_GcdR_TrpI_HvrB_AmpR_like"/>
    <property type="match status" value="1"/>
</dbReference>
<dbReference type="InterPro" id="IPR000847">
    <property type="entry name" value="LysR_HTH_N"/>
</dbReference>
<reference evidence="6 7" key="1">
    <citation type="submission" date="2020-04" db="EMBL/GenBank/DDBJ databases">
        <title>Usitatibacter rugosus gen. nov., sp. nov. and Usitatibacter palustris sp. nov., novel members of Usitatibacteraceae fam. nov. within the order Nitrosomonadales isolated from soil.</title>
        <authorList>
            <person name="Huber K.J."/>
            <person name="Neumann-Schaal M."/>
            <person name="Geppert A."/>
            <person name="Luckner M."/>
            <person name="Wanner G."/>
            <person name="Overmann J."/>
        </authorList>
    </citation>
    <scope>NUCLEOTIDE SEQUENCE [LARGE SCALE GENOMIC DNA]</scope>
    <source>
        <strain evidence="6 7">Swamp67</strain>
    </source>
</reference>
<dbReference type="FunCoup" id="A0A6M4H4X0">
    <property type="interactions" value="21"/>
</dbReference>
<protein>
    <submittedName>
        <fullName evidence="6">Glycine cleavage system transcriptional activator</fullName>
    </submittedName>
</protein>
<dbReference type="FunFam" id="3.40.190.10:FF:000017">
    <property type="entry name" value="Glycine cleavage system transcriptional activator"/>
    <property type="match status" value="1"/>
</dbReference>
<dbReference type="GO" id="GO:0006351">
    <property type="term" value="P:DNA-templated transcription"/>
    <property type="evidence" value="ECO:0007669"/>
    <property type="project" value="TreeGrafter"/>
</dbReference>
<evidence type="ECO:0000256" key="4">
    <source>
        <dbReference type="ARBA" id="ARBA00023163"/>
    </source>
</evidence>
<dbReference type="Gene3D" id="3.40.190.10">
    <property type="entry name" value="Periplasmic binding protein-like II"/>
    <property type="match status" value="2"/>
</dbReference>
<evidence type="ECO:0000256" key="2">
    <source>
        <dbReference type="ARBA" id="ARBA00023015"/>
    </source>
</evidence>
<dbReference type="SUPFAM" id="SSF53850">
    <property type="entry name" value="Periplasmic binding protein-like II"/>
    <property type="match status" value="1"/>
</dbReference>
<dbReference type="PRINTS" id="PR00039">
    <property type="entry name" value="HTHLYSR"/>
</dbReference>
<dbReference type="Gene3D" id="1.10.10.10">
    <property type="entry name" value="Winged helix-like DNA-binding domain superfamily/Winged helix DNA-binding domain"/>
    <property type="match status" value="1"/>
</dbReference>
<gene>
    <name evidence="6" type="primary">gcvA_1</name>
    <name evidence="6" type="ORF">DSM104440_00790</name>
</gene>
<dbReference type="InterPro" id="IPR058163">
    <property type="entry name" value="LysR-type_TF_proteobact-type"/>
</dbReference>
<dbReference type="InterPro" id="IPR036390">
    <property type="entry name" value="WH_DNA-bd_sf"/>
</dbReference>
<evidence type="ECO:0000256" key="3">
    <source>
        <dbReference type="ARBA" id="ARBA00023125"/>
    </source>
</evidence>
<keyword evidence="7" id="KW-1185">Reference proteome</keyword>
<keyword evidence="4" id="KW-0804">Transcription</keyword>
<dbReference type="InterPro" id="IPR036388">
    <property type="entry name" value="WH-like_DNA-bd_sf"/>
</dbReference>
<accession>A0A6M4H4X0</accession>
<dbReference type="PANTHER" id="PTHR30537:SF26">
    <property type="entry name" value="GLYCINE CLEAVAGE SYSTEM TRANSCRIPTIONAL ACTIVATOR"/>
    <property type="match status" value="1"/>
</dbReference>
<dbReference type="InterPro" id="IPR005119">
    <property type="entry name" value="LysR_subst-bd"/>
</dbReference>
<dbReference type="Pfam" id="PF03466">
    <property type="entry name" value="LysR_substrate"/>
    <property type="match status" value="1"/>
</dbReference>
<dbReference type="PROSITE" id="PS50931">
    <property type="entry name" value="HTH_LYSR"/>
    <property type="match status" value="1"/>
</dbReference>
<proteinExistence type="inferred from homology"/>
<dbReference type="FunFam" id="1.10.10.10:FF:000001">
    <property type="entry name" value="LysR family transcriptional regulator"/>
    <property type="match status" value="1"/>
</dbReference>
<feature type="domain" description="HTH lysR-type" evidence="5">
    <location>
        <begin position="16"/>
        <end position="73"/>
    </location>
</feature>
<dbReference type="EMBL" id="CP053073">
    <property type="protein sequence ID" value="QJR13998.1"/>
    <property type="molecule type" value="Genomic_DNA"/>
</dbReference>
<keyword evidence="3" id="KW-0238">DNA-binding</keyword>
<organism evidence="6 7">
    <name type="scientific">Usitatibacter palustris</name>
    <dbReference type="NCBI Taxonomy" id="2732487"/>
    <lineage>
        <taxon>Bacteria</taxon>
        <taxon>Pseudomonadati</taxon>
        <taxon>Pseudomonadota</taxon>
        <taxon>Betaproteobacteria</taxon>
        <taxon>Nitrosomonadales</taxon>
        <taxon>Usitatibacteraceae</taxon>
        <taxon>Usitatibacter</taxon>
    </lineage>
</organism>
<dbReference type="NCBIfam" id="NF008352">
    <property type="entry name" value="PRK11139.1"/>
    <property type="match status" value="1"/>
</dbReference>
<evidence type="ECO:0000313" key="7">
    <source>
        <dbReference type="Proteomes" id="UP000503096"/>
    </source>
</evidence>
<sequence length="327" mass="35589">MPKKPFPQTRPPARIPPLGSLRAFEAAARHLSFQKASEEIHVTASAVGQQVRTLEEYLGVALFKRLPRSLVLTAAGEAMLPKVREGFECFAAAIAALHKPTASGVLTLGAPPTFTSRWLMPRLHGFAAAHPEVELHVTTSVGMIDRNNEKVAADAVRLDPRDEDVITTIRYGAGRYPGSRVDRIFQGSYVPVCSPALLKGRRPLRQPEDLRYQTLIHDEGVADLVGRPAWSEWVQTEGVKGVDANRGPRFSDSALAIEGAIDGLGVALALWPLVRADVMAGRLVVPFEAPIPSGYAYYLVTPESEADRPEIVAFRSWLLAASTVETD</sequence>
<dbReference type="RefSeq" id="WP_171160794.1">
    <property type="nucleotide sequence ID" value="NZ_CP053073.1"/>
</dbReference>
<evidence type="ECO:0000256" key="1">
    <source>
        <dbReference type="ARBA" id="ARBA00009437"/>
    </source>
</evidence>
<dbReference type="PANTHER" id="PTHR30537">
    <property type="entry name" value="HTH-TYPE TRANSCRIPTIONAL REGULATOR"/>
    <property type="match status" value="1"/>
</dbReference>
<comment type="similarity">
    <text evidence="1">Belongs to the LysR transcriptional regulatory family.</text>
</comment>
<keyword evidence="2" id="KW-0805">Transcription regulation</keyword>
<dbReference type="Proteomes" id="UP000503096">
    <property type="component" value="Chromosome"/>
</dbReference>
<dbReference type="GO" id="GO:0003700">
    <property type="term" value="F:DNA-binding transcription factor activity"/>
    <property type="evidence" value="ECO:0007669"/>
    <property type="project" value="InterPro"/>
</dbReference>
<dbReference type="AlphaFoldDB" id="A0A6M4H4X0"/>
<dbReference type="GO" id="GO:0043565">
    <property type="term" value="F:sequence-specific DNA binding"/>
    <property type="evidence" value="ECO:0007669"/>
    <property type="project" value="TreeGrafter"/>
</dbReference>
<dbReference type="SUPFAM" id="SSF46785">
    <property type="entry name" value="Winged helix' DNA-binding domain"/>
    <property type="match status" value="1"/>
</dbReference>
<dbReference type="KEGG" id="upl:DSM104440_00790"/>
<name>A0A6M4H4X0_9PROT</name>
<dbReference type="Pfam" id="PF00126">
    <property type="entry name" value="HTH_1"/>
    <property type="match status" value="1"/>
</dbReference>
<evidence type="ECO:0000313" key="6">
    <source>
        <dbReference type="EMBL" id="QJR13998.1"/>
    </source>
</evidence>